<feature type="domain" description="At2g35280-like TPR" evidence="1">
    <location>
        <begin position="65"/>
        <end position="145"/>
    </location>
</feature>
<dbReference type="RefSeq" id="XP_039118750.1">
    <property type="nucleotide sequence ID" value="XM_039262816.1"/>
</dbReference>
<dbReference type="Pfam" id="PF23310">
    <property type="entry name" value="TPR_27"/>
    <property type="match status" value="1"/>
</dbReference>
<protein>
    <submittedName>
        <fullName evidence="3">Uncharacterized protein LOC120254784</fullName>
    </submittedName>
</protein>
<organism evidence="2 3">
    <name type="scientific">Dioscorea cayennensis subsp. rotundata</name>
    <name type="common">White Guinea yam</name>
    <name type="synonym">Dioscorea rotundata</name>
    <dbReference type="NCBI Taxonomy" id="55577"/>
    <lineage>
        <taxon>Eukaryota</taxon>
        <taxon>Viridiplantae</taxon>
        <taxon>Streptophyta</taxon>
        <taxon>Embryophyta</taxon>
        <taxon>Tracheophyta</taxon>
        <taxon>Spermatophyta</taxon>
        <taxon>Magnoliopsida</taxon>
        <taxon>Liliopsida</taxon>
        <taxon>Dioscoreales</taxon>
        <taxon>Dioscoreaceae</taxon>
        <taxon>Dioscorea</taxon>
    </lineage>
</organism>
<dbReference type="Proteomes" id="UP001515500">
    <property type="component" value="Chromosome 3"/>
</dbReference>
<evidence type="ECO:0000313" key="3">
    <source>
        <dbReference type="RefSeq" id="XP_039118750.1"/>
    </source>
</evidence>
<evidence type="ECO:0000313" key="2">
    <source>
        <dbReference type="Proteomes" id="UP001515500"/>
    </source>
</evidence>
<evidence type="ECO:0000259" key="1">
    <source>
        <dbReference type="Pfam" id="PF23310"/>
    </source>
</evidence>
<dbReference type="GeneID" id="120254784"/>
<dbReference type="InterPro" id="IPR040338">
    <property type="entry name" value="At1g67623-like"/>
</dbReference>
<dbReference type="PANTHER" id="PTHR33784:SF10">
    <property type="entry name" value="F-BOX PROTEIN"/>
    <property type="match status" value="1"/>
</dbReference>
<dbReference type="InterPro" id="IPR057136">
    <property type="entry name" value="At2g35280_TPR_dom"/>
</dbReference>
<keyword evidence="2" id="KW-1185">Reference proteome</keyword>
<name>A0AB40AUZ3_DIOCR</name>
<proteinExistence type="predicted"/>
<reference evidence="3" key="1">
    <citation type="submission" date="2025-08" db="UniProtKB">
        <authorList>
            <consortium name="RefSeq"/>
        </authorList>
    </citation>
    <scope>IDENTIFICATION</scope>
</reference>
<gene>
    <name evidence="3" type="primary">LOC120254784</name>
</gene>
<dbReference type="PANTHER" id="PTHR33784">
    <property type="entry name" value="OS05G0482100 PROTEIN"/>
    <property type="match status" value="1"/>
</dbReference>
<accession>A0AB40AUZ3</accession>
<dbReference type="AlphaFoldDB" id="A0AB40AUZ3"/>
<sequence>MGEKYCKSFIDIIPQELIEEIVAYIASTSSRSLHDLKILRGCCKSFYVASKSRKVGQLMRVDNLWYLDMKEYISVLQNCAQKDNLEACLVLGLIDCMKLKMDSGIQYLTNAAFKGHLLAGYVGGIILYKNQETRPSGMAMLNMVAIGRVDHGSKPFESKKSGNYIINNCRYSAAKLFRDIVWSIECKWLEKEEWECESRLCGRKIDDILCNEWLGEDGLVREFCSHVCRWKYEFNMFTTLL</sequence>